<protein>
    <recommendedName>
        <fullName evidence="5">Outer membrane protein beta-barrel domain-containing protein</fullName>
    </recommendedName>
</protein>
<evidence type="ECO:0000313" key="3">
    <source>
        <dbReference type="EMBL" id="BAM07632.1"/>
    </source>
</evidence>
<reference evidence="3 4" key="1">
    <citation type="journal article" date="2012" name="J. Bacteriol.">
        <title>Complete Genome Sequence of Leptospirillum ferrooxidans Strain C2-3, Isolated from a Fresh Volcanic Ash Deposit on the Island of Miyake, Japan.</title>
        <authorList>
            <person name="Fujimura R."/>
            <person name="Sato Y."/>
            <person name="Nishizawa T."/>
            <person name="Oshima K."/>
            <person name="Kim S.-W."/>
            <person name="Hattori M."/>
            <person name="Kamijo T."/>
            <person name="Ohta H."/>
        </authorList>
    </citation>
    <scope>NUCLEOTIDE SEQUENCE [LARGE SCALE GENOMIC DNA]</scope>
    <source>
        <strain evidence="3 4">C2-3</strain>
    </source>
</reference>
<organism evidence="3 4">
    <name type="scientific">Leptospirillum ferrooxidans (strain C2-3)</name>
    <dbReference type="NCBI Taxonomy" id="1162668"/>
    <lineage>
        <taxon>Bacteria</taxon>
        <taxon>Pseudomonadati</taxon>
        <taxon>Nitrospirota</taxon>
        <taxon>Nitrospiria</taxon>
        <taxon>Nitrospirales</taxon>
        <taxon>Nitrospiraceae</taxon>
        <taxon>Leptospirillum</taxon>
    </lineage>
</organism>
<keyword evidence="4" id="KW-1185">Reference proteome</keyword>
<evidence type="ECO:0000256" key="1">
    <source>
        <dbReference type="SAM" id="MobiDB-lite"/>
    </source>
</evidence>
<sequence length="268" mass="27913">MIGKKNRTKPRKTESVHHEKPAIASLFMAPFLFATLFLGLFILAAGIRPATLLAADGEDTPNFSDPGSGSDNSPEFTNTPDIGVGTTVNPLAQPNQILFDAALGFVPSVGPTVSGATGNAQTGVGFLVDLEAGYTILPNLVATLGISIHAFSNDTNIPVLLGVQYYFDNGGGFPMIMGNQKLTLVPYIEAAMGPVFNVSTDSAGTGVGAMAFGFRVGPGVLIPFGVNRHQGIYFEIDYETQGGPFSGGGLSSSAFTLIPVKVGYTTIF</sequence>
<dbReference type="EMBL" id="AP012342">
    <property type="protein sequence ID" value="BAM07632.1"/>
    <property type="molecule type" value="Genomic_DNA"/>
</dbReference>
<evidence type="ECO:0000256" key="2">
    <source>
        <dbReference type="SAM" id="Phobius"/>
    </source>
</evidence>
<dbReference type="STRING" id="1162668.LFE_1955"/>
<keyword evidence="2" id="KW-0812">Transmembrane</keyword>
<accession>I0IQT3</accession>
<reference evidence="4" key="2">
    <citation type="submission" date="2012-03" db="EMBL/GenBank/DDBJ databases">
        <title>The complete genome sequence of the pioneer microbe on fresh volcanic deposit, Leptospirillum ferrooxidans strain C2-3.</title>
        <authorList>
            <person name="Fujimura R."/>
            <person name="Sato Y."/>
            <person name="Nishizawa T."/>
            <person name="Nanba K."/>
            <person name="Oshima K."/>
            <person name="Hattori M."/>
            <person name="Kamijo T."/>
            <person name="Ohta H."/>
        </authorList>
    </citation>
    <scope>NUCLEOTIDE SEQUENCE [LARGE SCALE GENOMIC DNA]</scope>
    <source>
        <strain evidence="4">C2-3</strain>
    </source>
</reference>
<gene>
    <name evidence="3" type="ordered locus">LFE_1955</name>
</gene>
<dbReference type="Proteomes" id="UP000007382">
    <property type="component" value="Chromosome"/>
</dbReference>
<dbReference type="RefSeq" id="WP_014450116.1">
    <property type="nucleotide sequence ID" value="NC_017094.1"/>
</dbReference>
<dbReference type="HOGENOM" id="CLU_096427_0_0_0"/>
<evidence type="ECO:0008006" key="5">
    <source>
        <dbReference type="Google" id="ProtNLM"/>
    </source>
</evidence>
<evidence type="ECO:0000313" key="4">
    <source>
        <dbReference type="Proteomes" id="UP000007382"/>
    </source>
</evidence>
<dbReference type="AlphaFoldDB" id="I0IQT3"/>
<keyword evidence="2" id="KW-1133">Transmembrane helix</keyword>
<feature type="compositionally biased region" description="Polar residues" evidence="1">
    <location>
        <begin position="61"/>
        <end position="85"/>
    </location>
</feature>
<keyword evidence="2" id="KW-0472">Membrane</keyword>
<dbReference type="PATRIC" id="fig|1162668.3.peg.2320"/>
<feature type="region of interest" description="Disordered" evidence="1">
    <location>
        <begin position="58"/>
        <end position="85"/>
    </location>
</feature>
<feature type="transmembrane region" description="Helical" evidence="2">
    <location>
        <begin position="21"/>
        <end position="44"/>
    </location>
</feature>
<proteinExistence type="predicted"/>
<name>I0IQT3_LEPFC</name>
<dbReference type="KEGG" id="lfc:LFE_1955"/>